<dbReference type="AlphaFoldDB" id="A0A285R3I2"/>
<proteinExistence type="predicted"/>
<protein>
    <submittedName>
        <fullName evidence="1">Uncharacterized protein</fullName>
    </submittedName>
</protein>
<evidence type="ECO:0000313" key="2">
    <source>
        <dbReference type="Proteomes" id="UP000219494"/>
    </source>
</evidence>
<dbReference type="Proteomes" id="UP000219494">
    <property type="component" value="Unassembled WGS sequence"/>
</dbReference>
<dbReference type="EMBL" id="OBMI01000002">
    <property type="protein sequence ID" value="SOB86917.1"/>
    <property type="molecule type" value="Genomic_DNA"/>
</dbReference>
<keyword evidence="2" id="KW-1185">Reference proteome</keyword>
<organism evidence="1 2">
    <name type="scientific">Sphingomonas guangdongensis</name>
    <dbReference type="NCBI Taxonomy" id="1141890"/>
    <lineage>
        <taxon>Bacteria</taxon>
        <taxon>Pseudomonadati</taxon>
        <taxon>Pseudomonadota</taxon>
        <taxon>Alphaproteobacteria</taxon>
        <taxon>Sphingomonadales</taxon>
        <taxon>Sphingomonadaceae</taxon>
        <taxon>Sphingomonas</taxon>
    </lineage>
</organism>
<evidence type="ECO:0000313" key="1">
    <source>
        <dbReference type="EMBL" id="SOB86917.1"/>
    </source>
</evidence>
<name>A0A285R3I2_9SPHN</name>
<reference evidence="1 2" key="1">
    <citation type="submission" date="2017-07" db="EMBL/GenBank/DDBJ databases">
        <authorList>
            <person name="Sun Z.S."/>
            <person name="Albrecht U."/>
            <person name="Echele G."/>
            <person name="Lee C.C."/>
        </authorList>
    </citation>
    <scope>NUCLEOTIDE SEQUENCE [LARGE SCALE GENOMIC DNA]</scope>
    <source>
        <strain evidence="1 2">CGMCC 1.12672</strain>
    </source>
</reference>
<accession>A0A285R3I2</accession>
<sequence length="74" mass="8070">MGDKPGATGCIMGRRSMERHTFMRDVTNKQQPAGIQATGKLFDLPAGAVNVAVGGEYRRDSLHVIADAFECFDR</sequence>
<gene>
    <name evidence="1" type="ORF">SAMN06297144_2028</name>
</gene>
<dbReference type="RefSeq" id="WP_097063875.1">
    <property type="nucleotide sequence ID" value="NZ_OBMI01000002.1"/>
</dbReference>